<reference evidence="1" key="1">
    <citation type="submission" date="2020-08" db="EMBL/GenBank/DDBJ databases">
        <title>Plant Genome Project.</title>
        <authorList>
            <person name="Zhang R.-G."/>
        </authorList>
    </citation>
    <scope>NUCLEOTIDE SEQUENCE</scope>
    <source>
        <strain evidence="1">WSP0</strain>
        <tissue evidence="1">Leaf</tissue>
    </source>
</reference>
<protein>
    <submittedName>
        <fullName evidence="1">Uncharacterized protein</fullName>
    </submittedName>
</protein>
<dbReference type="Proteomes" id="UP000823749">
    <property type="component" value="Chromosome 1"/>
</dbReference>
<comment type="caution">
    <text evidence="1">The sequence shown here is derived from an EMBL/GenBank/DDBJ whole genome shotgun (WGS) entry which is preliminary data.</text>
</comment>
<dbReference type="AlphaFoldDB" id="A0AAV6LKW9"/>
<dbReference type="EMBL" id="JACTNZ010000001">
    <property type="protein sequence ID" value="KAG5565472.1"/>
    <property type="molecule type" value="Genomic_DNA"/>
</dbReference>
<proteinExistence type="predicted"/>
<evidence type="ECO:0000313" key="2">
    <source>
        <dbReference type="Proteomes" id="UP000823749"/>
    </source>
</evidence>
<organism evidence="1 2">
    <name type="scientific">Rhododendron griersonianum</name>
    <dbReference type="NCBI Taxonomy" id="479676"/>
    <lineage>
        <taxon>Eukaryota</taxon>
        <taxon>Viridiplantae</taxon>
        <taxon>Streptophyta</taxon>
        <taxon>Embryophyta</taxon>
        <taxon>Tracheophyta</taxon>
        <taxon>Spermatophyta</taxon>
        <taxon>Magnoliopsida</taxon>
        <taxon>eudicotyledons</taxon>
        <taxon>Gunneridae</taxon>
        <taxon>Pentapetalae</taxon>
        <taxon>asterids</taxon>
        <taxon>Ericales</taxon>
        <taxon>Ericaceae</taxon>
        <taxon>Ericoideae</taxon>
        <taxon>Rhodoreae</taxon>
        <taxon>Rhododendron</taxon>
    </lineage>
</organism>
<sequence length="334" mass="38684">MAQISDLDHAFEGMSVQETPITPALERISTDHIVGRIVCERSYSSSSPKFLFGVDEDSAVTNSWDPHASSHFTSPTSNWEVEPMNPPTDRVLVVMDHPPIRTFFHHHRSLTMSRYYVASVMESPHLSLLDSLLSSSLRPPFYRVEEKEASGFASYRDLRAKAKTQYCHWMDEVRRPRFLEGFDKDSYALQPLPEDPDWFKELTILRFDHSPSYFRASRPVNPDDDSQQSKELLAAFAFLDINVLEEHVPHTNFVWACETLKSSSKPFLTAHINYFLDHLPTIKMWLKQNTAAHGFNQDLHDYELMHYKLSKLHDRVLALEDYSFELPTTATRYL</sequence>
<keyword evidence="2" id="KW-1185">Reference proteome</keyword>
<gene>
    <name evidence="1" type="ORF">RHGRI_001381</name>
</gene>
<name>A0AAV6LKW9_9ERIC</name>
<evidence type="ECO:0000313" key="1">
    <source>
        <dbReference type="EMBL" id="KAG5565472.1"/>
    </source>
</evidence>
<accession>A0AAV6LKW9</accession>